<protein>
    <submittedName>
        <fullName evidence="2">Uncharacterized protein</fullName>
    </submittedName>
</protein>
<reference evidence="2 3" key="1">
    <citation type="submission" date="2016-10" db="EMBL/GenBank/DDBJ databases">
        <title>Genome sequence of the basidiomycete white-rot fungus Trametes pubescens.</title>
        <authorList>
            <person name="Makela M.R."/>
            <person name="Granchi Z."/>
            <person name="Peng M."/>
            <person name="De Vries R.P."/>
            <person name="Grigoriev I."/>
            <person name="Riley R."/>
            <person name="Hilden K."/>
        </authorList>
    </citation>
    <scope>NUCLEOTIDE SEQUENCE [LARGE SCALE GENOMIC DNA]</scope>
    <source>
        <strain evidence="2 3">FBCC735</strain>
    </source>
</reference>
<dbReference type="AlphaFoldDB" id="A0A1M2V236"/>
<dbReference type="EMBL" id="MNAD01001728">
    <property type="protein sequence ID" value="OJT01651.1"/>
    <property type="molecule type" value="Genomic_DNA"/>
</dbReference>
<evidence type="ECO:0000313" key="2">
    <source>
        <dbReference type="EMBL" id="OJT01651.1"/>
    </source>
</evidence>
<keyword evidence="1" id="KW-0175">Coiled coil</keyword>
<sequence>MDSLGTNPQLTAEFVKFLNAQLQDCRDQLQRLNELVVGLKDEITTLKDKLATLQCTAEDHRKEAAMWRERCEKAKTSINAENLGDLQRRAAVEKVMKVMKEDLVPVSSRAVSPEHDH</sequence>
<dbReference type="OrthoDB" id="3060478at2759"/>
<evidence type="ECO:0000256" key="1">
    <source>
        <dbReference type="SAM" id="Coils"/>
    </source>
</evidence>
<comment type="caution">
    <text evidence="2">The sequence shown here is derived from an EMBL/GenBank/DDBJ whole genome shotgun (WGS) entry which is preliminary data.</text>
</comment>
<dbReference type="Proteomes" id="UP000184267">
    <property type="component" value="Unassembled WGS sequence"/>
</dbReference>
<keyword evidence="3" id="KW-1185">Reference proteome</keyword>
<name>A0A1M2V236_TRAPU</name>
<gene>
    <name evidence="2" type="ORF">TRAPUB_7909</name>
</gene>
<feature type="coiled-coil region" evidence="1">
    <location>
        <begin position="15"/>
        <end position="70"/>
    </location>
</feature>
<evidence type="ECO:0000313" key="3">
    <source>
        <dbReference type="Proteomes" id="UP000184267"/>
    </source>
</evidence>
<organism evidence="2 3">
    <name type="scientific">Trametes pubescens</name>
    <name type="common">White-rot fungus</name>
    <dbReference type="NCBI Taxonomy" id="154538"/>
    <lineage>
        <taxon>Eukaryota</taxon>
        <taxon>Fungi</taxon>
        <taxon>Dikarya</taxon>
        <taxon>Basidiomycota</taxon>
        <taxon>Agaricomycotina</taxon>
        <taxon>Agaricomycetes</taxon>
        <taxon>Polyporales</taxon>
        <taxon>Polyporaceae</taxon>
        <taxon>Trametes</taxon>
    </lineage>
</organism>
<proteinExistence type="predicted"/>
<accession>A0A1M2V236</accession>